<dbReference type="EMBL" id="HBFX01006370">
    <property type="protein sequence ID" value="CAD8949396.1"/>
    <property type="molecule type" value="Transcribed_RNA"/>
</dbReference>
<evidence type="ECO:0000256" key="5">
    <source>
        <dbReference type="ARBA" id="ARBA00023136"/>
    </source>
</evidence>
<evidence type="ECO:0000313" key="8">
    <source>
        <dbReference type="EMBL" id="CAD8949396.1"/>
    </source>
</evidence>
<feature type="chain" id="PRO_5031431204" description="Protein TIC 20" evidence="7">
    <location>
        <begin position="21"/>
        <end position="242"/>
    </location>
</feature>
<dbReference type="Pfam" id="PF16166">
    <property type="entry name" value="TIC20"/>
    <property type="match status" value="1"/>
</dbReference>
<organism evidence="8">
    <name type="scientific">Hemiselmis andersenii</name>
    <name type="common">Cryptophyte alga</name>
    <dbReference type="NCBI Taxonomy" id="464988"/>
    <lineage>
        <taxon>Eukaryota</taxon>
        <taxon>Cryptophyceae</taxon>
        <taxon>Cryptomonadales</taxon>
        <taxon>Hemiselmidaceae</taxon>
        <taxon>Hemiselmis</taxon>
    </lineage>
</organism>
<evidence type="ECO:0000256" key="2">
    <source>
        <dbReference type="ARBA" id="ARBA00009596"/>
    </source>
</evidence>
<evidence type="ECO:0000256" key="4">
    <source>
        <dbReference type="ARBA" id="ARBA00022989"/>
    </source>
</evidence>
<comment type="subcellular location">
    <subcellularLocation>
        <location evidence="1">Plastid</location>
        <location evidence="1">Chloroplast membrane</location>
        <topology evidence="1">Multi-pass membrane protein</topology>
    </subcellularLocation>
</comment>
<keyword evidence="4 6" id="KW-1133">Transmembrane helix</keyword>
<proteinExistence type="inferred from homology"/>
<reference evidence="8" key="1">
    <citation type="submission" date="2021-01" db="EMBL/GenBank/DDBJ databases">
        <authorList>
            <person name="Corre E."/>
            <person name="Pelletier E."/>
            <person name="Niang G."/>
            <person name="Scheremetjew M."/>
            <person name="Finn R."/>
            <person name="Kale V."/>
            <person name="Holt S."/>
            <person name="Cochrane G."/>
            <person name="Meng A."/>
            <person name="Brown T."/>
            <person name="Cohen L."/>
        </authorList>
    </citation>
    <scope>NUCLEOTIDE SEQUENCE</scope>
    <source>
        <strain evidence="8">CCMP644</strain>
    </source>
</reference>
<feature type="transmembrane region" description="Helical" evidence="6">
    <location>
        <begin position="198"/>
        <end position="215"/>
    </location>
</feature>
<keyword evidence="7" id="KW-0732">Signal</keyword>
<feature type="signal peptide" evidence="7">
    <location>
        <begin position="1"/>
        <end position="20"/>
    </location>
</feature>
<evidence type="ECO:0000256" key="1">
    <source>
        <dbReference type="ARBA" id="ARBA00004508"/>
    </source>
</evidence>
<evidence type="ECO:0000256" key="3">
    <source>
        <dbReference type="ARBA" id="ARBA00022692"/>
    </source>
</evidence>
<comment type="similarity">
    <text evidence="2">Belongs to the Tic20 family.</text>
</comment>
<gene>
    <name evidence="8" type="ORF">HAND00432_LOCUS3914</name>
</gene>
<dbReference type="InterPro" id="IPR005691">
    <property type="entry name" value="Tic20"/>
</dbReference>
<dbReference type="PANTHER" id="PTHR33510:SF5">
    <property type="entry name" value="PROTEIN TIC 20-II, CHLOROPLASTIC"/>
    <property type="match status" value="1"/>
</dbReference>
<protein>
    <recommendedName>
        <fullName evidence="9">Protein TIC 20</fullName>
    </recommendedName>
</protein>
<evidence type="ECO:0000256" key="7">
    <source>
        <dbReference type="SAM" id="SignalP"/>
    </source>
</evidence>
<dbReference type="GO" id="GO:0031969">
    <property type="term" value="C:chloroplast membrane"/>
    <property type="evidence" value="ECO:0007669"/>
    <property type="project" value="UniProtKB-SubCell"/>
</dbReference>
<keyword evidence="5 6" id="KW-0472">Membrane</keyword>
<evidence type="ECO:0000256" key="6">
    <source>
        <dbReference type="SAM" id="Phobius"/>
    </source>
</evidence>
<accession>A0A7S1GTJ9</accession>
<feature type="transmembrane region" description="Helical" evidence="6">
    <location>
        <begin position="129"/>
        <end position="148"/>
    </location>
</feature>
<evidence type="ECO:0008006" key="9">
    <source>
        <dbReference type="Google" id="ProtNLM"/>
    </source>
</evidence>
<dbReference type="PANTHER" id="PTHR33510">
    <property type="entry name" value="PROTEIN TIC 20-II, CHLOROPLASTIC"/>
    <property type="match status" value="1"/>
</dbReference>
<feature type="transmembrane region" description="Helical" evidence="6">
    <location>
        <begin position="160"/>
        <end position="178"/>
    </location>
</feature>
<keyword evidence="3 6" id="KW-0812">Transmembrane</keyword>
<name>A0A7S1GTJ9_HEMAN</name>
<dbReference type="AlphaFoldDB" id="A0A7S1GTJ9"/>
<sequence length="242" mass="26417">MNRVSIVAAVAVMGLTPSLGFSVGPAFAPRLSPSALTSISPHSSPLALRSTGPASLAQAQLNRRSLSRRTPAATGMQMNFLVEGLLRIGSCMPYILPMMDSLAYGRFIFQKVPLISMIFMTPLQPFVELAQAFPMLSFVAFLGLFLFVVRNKKIPRFVRFNTMQALLLEIILIFPQILTSSNMGGLIPFMFTEFISNMTFYSVVAIVVYSCLCNLRGELPCKIPVISTAVFQQIGGGAGYED</sequence>